<reference evidence="3 4" key="1">
    <citation type="journal article" date="2017" name="Front. Microbiol.">
        <title>New Insights into the Diversity of the Genus Faecalibacterium.</title>
        <authorList>
            <person name="Benevides L."/>
            <person name="Burman S."/>
            <person name="Martin R."/>
            <person name="Robert V."/>
            <person name="Thomas M."/>
            <person name="Miquel S."/>
            <person name="Chain F."/>
            <person name="Sokol H."/>
            <person name="Bermudez-Humaran L.G."/>
            <person name="Morrison M."/>
            <person name="Langella P."/>
            <person name="Azevedo V.A."/>
            <person name="Chatel J.M."/>
            <person name="Soares S."/>
        </authorList>
    </citation>
    <scope>NUCLEOTIDE SEQUENCE [LARGE SCALE GENOMIC DNA]</scope>
    <source>
        <strain evidence="4">CNCM I-4540</strain>
    </source>
</reference>
<sequence>MKQGKLIRRAVSAALAGCMMFTLSAPALAESTDALMQLSIGSYRSSSLLSEENSFPAITVNGTKVTEENIGSILGAGKLSYNEDTKTLESSESIKGDLTIDAKGVNIELHGNSGEAAVGGKLTVTNAQDVKVTAQSYVAVLGDVEISCDGKVEITSEESPTVAGNVTVKRASTVAISGEWNGYHIVRGDVTIECPVPVTIQNKGTGGMASSIVYSGGKYVYSDTEGGMPVDPSSTPINAEANAVYITPVAARTITLTNATVDVPDNKAYAGQTVTVKADARAGYQFVRWEGNVALSSMNSQEATFTMPDEDVVLTARYKKLFTITVNQGTYTVNGTAAAEAVKGDQIVATAGSAPAGQKFSHWEVTGVDGLTEEQLKNETLGFTMPRGEVTLKAVFKTLHKIGVKFSTADKDTAIEGETVTIKADDRPGYVFDRWEVNNGDVAVLDKNAEETTFVMPDAPVTAVAKYKKLLGITVNSGKAYVEDTETDAALKGKLVVIKADEIEGKRFDHWEIVSKNVILNDLNAPETMFTMPETAVEITAVYNDLNAITVHNGTADVEKAVIGETVKIKADSREGYVFDRWEVNYGDVVVDDKNAEETTFTMPDSMVVLTARYKALQSITLENGKAYAGGEEITTAKKGTEVTIKAESREGYVFDRWEVNYGNVTLEDAKKAETTFTMPAESISLKAVYNTIHSIHTTFCTADPASAIVGTEITVTAETREGYEFDGWAVSDGVELYDEDGLTAKFTMPDDDVTIEAKYKQYHTITMVGGKGTAYDADGKEITSAVVGDKITIVANDRDSHEFNRWEINPDNVILEDPNADETAFIMPDEPVSVEAKYKHLQSITMNHGTAYDEDFSETDIAKAKQTITIKAEDRYADGLVFDHWTVDTDNVTLADEYGEKTTFEMVNGAVELTAHYKARVTVFSVPAKFEEGIGEHSDETWEKVGETATITAKIDEETFPGMEFDYWEVIPTDLDIGDIHSPTISFEVPECEVKLVAHWKASGMNPIVDPDEDLDPGFGVETESSDGGAGGAGAAIAGVAIGGAAVWGGYEITTRVILHSLLPEGAAIPANRGQLALLVWNTAGRPEPAGAPAFADVADADMAKAAQWCTEQGIMDAKGDRFEPEGWTPKFKVIEVWNKAFPKQ</sequence>
<comment type="caution">
    <text evidence="3">The sequence shown here is derived from an EMBL/GenBank/DDBJ whole genome shotgun (WGS) entry which is preliminary data.</text>
</comment>
<feature type="domain" description="Bacterial repeat" evidence="2">
    <location>
        <begin position="480"/>
        <end position="544"/>
    </location>
</feature>
<feature type="domain" description="Bacterial repeat" evidence="2">
    <location>
        <begin position="771"/>
        <end position="841"/>
    </location>
</feature>
<evidence type="ECO:0000313" key="4">
    <source>
        <dbReference type="Proteomes" id="UP000220752"/>
    </source>
</evidence>
<feature type="signal peptide" evidence="1">
    <location>
        <begin position="1"/>
        <end position="29"/>
    </location>
</feature>
<evidence type="ECO:0000259" key="2">
    <source>
        <dbReference type="Pfam" id="PF18998"/>
    </source>
</evidence>
<feature type="domain" description="Bacterial repeat" evidence="2">
    <location>
        <begin position="257"/>
        <end position="320"/>
    </location>
</feature>
<accession>A0A2A6ZBV0</accession>
<dbReference type="AlphaFoldDB" id="A0A2A6ZBV0"/>
<gene>
    <name evidence="3" type="ORF">CGS46_07005</name>
</gene>
<feature type="domain" description="Bacterial repeat" evidence="2">
    <location>
        <begin position="323"/>
        <end position="397"/>
    </location>
</feature>
<organism evidence="3 4">
    <name type="scientific">Faecalibacterium langellae</name>
    <dbReference type="NCBI Taxonomy" id="3435293"/>
    <lineage>
        <taxon>Bacteria</taxon>
        <taxon>Bacillati</taxon>
        <taxon>Bacillota</taxon>
        <taxon>Clostridia</taxon>
        <taxon>Eubacteriales</taxon>
        <taxon>Oscillospiraceae</taxon>
        <taxon>Faecalibacterium</taxon>
    </lineage>
</organism>
<name>A0A2A6ZBV0_9FIRM</name>
<dbReference type="Pfam" id="PF18998">
    <property type="entry name" value="Flg_new_2"/>
    <property type="match status" value="9"/>
</dbReference>
<feature type="domain" description="Bacterial repeat" evidence="2">
    <location>
        <begin position="409"/>
        <end position="469"/>
    </location>
</feature>
<feature type="domain" description="Bacterial repeat" evidence="2">
    <location>
        <begin position="865"/>
        <end position="920"/>
    </location>
</feature>
<dbReference type="EMBL" id="NMTQ01000022">
    <property type="protein sequence ID" value="PDX58843.1"/>
    <property type="molecule type" value="Genomic_DNA"/>
</dbReference>
<protein>
    <recommendedName>
        <fullName evidence="2">Bacterial repeat domain-containing protein</fullName>
    </recommendedName>
</protein>
<feature type="chain" id="PRO_5012020929" description="Bacterial repeat domain-containing protein" evidence="1">
    <location>
        <begin position="30"/>
        <end position="1146"/>
    </location>
</feature>
<keyword evidence="1" id="KW-0732">Signal</keyword>
<feature type="domain" description="Bacterial repeat" evidence="2">
    <location>
        <begin position="624"/>
        <end position="693"/>
    </location>
</feature>
<keyword evidence="4" id="KW-1185">Reference proteome</keyword>
<dbReference type="InterPro" id="IPR044060">
    <property type="entry name" value="Bacterial_rp_domain"/>
</dbReference>
<evidence type="ECO:0000313" key="3">
    <source>
        <dbReference type="EMBL" id="PDX58843.1"/>
    </source>
</evidence>
<feature type="domain" description="Bacterial repeat" evidence="2">
    <location>
        <begin position="551"/>
        <end position="616"/>
    </location>
</feature>
<dbReference type="Proteomes" id="UP000220752">
    <property type="component" value="Unassembled WGS sequence"/>
</dbReference>
<feature type="domain" description="Bacterial repeat" evidence="2">
    <location>
        <begin position="704"/>
        <end position="762"/>
    </location>
</feature>
<evidence type="ECO:0000256" key="1">
    <source>
        <dbReference type="SAM" id="SignalP"/>
    </source>
</evidence>
<proteinExistence type="predicted"/>